<dbReference type="EMBL" id="SMOL01000522">
    <property type="protein sequence ID" value="KAB2609733.1"/>
    <property type="molecule type" value="Genomic_DNA"/>
</dbReference>
<evidence type="ECO:0000313" key="1">
    <source>
        <dbReference type="EMBL" id="KAB2609733.1"/>
    </source>
</evidence>
<gene>
    <name evidence="1" type="ORF">D8674_041331</name>
</gene>
<organism evidence="1 2">
    <name type="scientific">Pyrus ussuriensis x Pyrus communis</name>
    <dbReference type="NCBI Taxonomy" id="2448454"/>
    <lineage>
        <taxon>Eukaryota</taxon>
        <taxon>Viridiplantae</taxon>
        <taxon>Streptophyta</taxon>
        <taxon>Embryophyta</taxon>
        <taxon>Tracheophyta</taxon>
        <taxon>Spermatophyta</taxon>
        <taxon>Magnoliopsida</taxon>
        <taxon>eudicotyledons</taxon>
        <taxon>Gunneridae</taxon>
        <taxon>Pentapetalae</taxon>
        <taxon>rosids</taxon>
        <taxon>fabids</taxon>
        <taxon>Rosales</taxon>
        <taxon>Rosaceae</taxon>
        <taxon>Amygdaloideae</taxon>
        <taxon>Maleae</taxon>
        <taxon>Pyrus</taxon>
    </lineage>
</organism>
<dbReference type="AlphaFoldDB" id="A0A5N5G329"/>
<name>A0A5N5G329_9ROSA</name>
<comment type="caution">
    <text evidence="1">The sequence shown here is derived from an EMBL/GenBank/DDBJ whole genome shotgun (WGS) entry which is preliminary data.</text>
</comment>
<protein>
    <submittedName>
        <fullName evidence="1">G2/mitotic-specific cyclin-2-like</fullName>
    </submittedName>
</protein>
<accession>A0A5N5G329</accession>
<dbReference type="Proteomes" id="UP000327157">
    <property type="component" value="Unassembled WGS sequence"/>
</dbReference>
<reference evidence="1 2" key="2">
    <citation type="submission" date="2019-11" db="EMBL/GenBank/DDBJ databases">
        <title>A de novo genome assembly of a pear dwarfing rootstock.</title>
        <authorList>
            <person name="Wang F."/>
            <person name="Wang J."/>
            <person name="Li S."/>
            <person name="Zhang Y."/>
            <person name="Fang M."/>
            <person name="Ma L."/>
            <person name="Zhao Y."/>
            <person name="Jiang S."/>
        </authorList>
    </citation>
    <scope>NUCLEOTIDE SEQUENCE [LARGE SCALE GENOMIC DNA]</scope>
    <source>
        <strain evidence="1">S2</strain>
        <tissue evidence="1">Leaf</tissue>
    </source>
</reference>
<proteinExistence type="predicted"/>
<evidence type="ECO:0000313" key="2">
    <source>
        <dbReference type="Proteomes" id="UP000327157"/>
    </source>
</evidence>
<keyword evidence="2" id="KW-1185">Reference proteome</keyword>
<reference evidence="1 2" key="1">
    <citation type="submission" date="2019-09" db="EMBL/GenBank/DDBJ databases">
        <authorList>
            <person name="Ou C."/>
        </authorList>
    </citation>
    <scope>NUCLEOTIDE SEQUENCE [LARGE SCALE GENOMIC DNA]</scope>
    <source>
        <strain evidence="1">S2</strain>
        <tissue evidence="1">Leaf</tissue>
    </source>
</reference>
<sequence length="130" mass="15172">MGSKENNPALVRPSNFQEFVWGQRLRDVQNITRKECPSLSFTNELIRDITIVVIQEGCCGMFAQLLQQQPKVVRGLYTRFAQLLQQQPKETKEVSVSSFAANPQLCRTLIRKLRDRSRMFYTAYYVRKHS</sequence>